<keyword evidence="2" id="KW-1185">Reference proteome</keyword>
<accession>A0ABS8S105</accession>
<protein>
    <submittedName>
        <fullName evidence="1">tRNA-histidine guanylyltransferase 1-like</fullName>
    </submittedName>
</protein>
<sequence length="149" mass="16610">MFSFSEKRGFEKTDDEKALNLMNARAIKFRFEEGNHILPEENKGQSGLSPGQAGVARYGSRFCEDNGFQKPNDEQALKLMNSCALCFEERFSIVSEVVKKSMIAYDQVKFGGRGFSLTDLFGSSSPGNSDYFDAAQLQLPTCKSMMQLS</sequence>
<comment type="caution">
    <text evidence="1">The sequence shown here is derived from an EMBL/GenBank/DDBJ whole genome shotgun (WGS) entry which is preliminary data.</text>
</comment>
<organism evidence="1 2">
    <name type="scientific">Datura stramonium</name>
    <name type="common">Jimsonweed</name>
    <name type="synonym">Common thornapple</name>
    <dbReference type="NCBI Taxonomy" id="4076"/>
    <lineage>
        <taxon>Eukaryota</taxon>
        <taxon>Viridiplantae</taxon>
        <taxon>Streptophyta</taxon>
        <taxon>Embryophyta</taxon>
        <taxon>Tracheophyta</taxon>
        <taxon>Spermatophyta</taxon>
        <taxon>Magnoliopsida</taxon>
        <taxon>eudicotyledons</taxon>
        <taxon>Gunneridae</taxon>
        <taxon>Pentapetalae</taxon>
        <taxon>asterids</taxon>
        <taxon>lamiids</taxon>
        <taxon>Solanales</taxon>
        <taxon>Solanaceae</taxon>
        <taxon>Solanoideae</taxon>
        <taxon>Datureae</taxon>
        <taxon>Datura</taxon>
    </lineage>
</organism>
<reference evidence="1 2" key="1">
    <citation type="journal article" date="2021" name="BMC Genomics">
        <title>Datura genome reveals duplications of psychoactive alkaloid biosynthetic genes and high mutation rate following tissue culture.</title>
        <authorList>
            <person name="Rajewski A."/>
            <person name="Carter-House D."/>
            <person name="Stajich J."/>
            <person name="Litt A."/>
        </authorList>
    </citation>
    <scope>NUCLEOTIDE SEQUENCE [LARGE SCALE GENOMIC DNA]</scope>
    <source>
        <strain evidence="1">AR-01</strain>
    </source>
</reference>
<gene>
    <name evidence="1" type="primary">THG1L_1</name>
    <name evidence="1" type="ORF">HAX54_017938</name>
</gene>
<dbReference type="EMBL" id="JACEIK010000220">
    <property type="protein sequence ID" value="MCD7452719.1"/>
    <property type="molecule type" value="Genomic_DNA"/>
</dbReference>
<name>A0ABS8S105_DATST</name>
<proteinExistence type="predicted"/>
<evidence type="ECO:0000313" key="1">
    <source>
        <dbReference type="EMBL" id="MCD7452719.1"/>
    </source>
</evidence>
<evidence type="ECO:0000313" key="2">
    <source>
        <dbReference type="Proteomes" id="UP000823775"/>
    </source>
</evidence>
<dbReference type="Proteomes" id="UP000823775">
    <property type="component" value="Unassembled WGS sequence"/>
</dbReference>